<evidence type="ECO:0000313" key="3">
    <source>
        <dbReference type="Proteomes" id="UP000289022"/>
    </source>
</evidence>
<organism evidence="2 3">
    <name type="scientific">Helicobacter pylori</name>
    <name type="common">Campylobacter pylori</name>
    <dbReference type="NCBI Taxonomy" id="210"/>
    <lineage>
        <taxon>Bacteria</taxon>
        <taxon>Pseudomonadati</taxon>
        <taxon>Campylobacterota</taxon>
        <taxon>Epsilonproteobacteria</taxon>
        <taxon>Campylobacterales</taxon>
        <taxon>Helicobacteraceae</taxon>
        <taxon>Helicobacter</taxon>
    </lineage>
</organism>
<reference evidence="2 3" key="1">
    <citation type="submission" date="2018-11" db="EMBL/GenBank/DDBJ databases">
        <title>Genetic determinants and prediction of antibiotic resistance phenotypes in Helicobacter pylori.</title>
        <authorList>
            <person name="Wagner K."/>
        </authorList>
    </citation>
    <scope>NUCLEOTIDE SEQUENCE [LARGE SCALE GENOMIC DNA]</scope>
    <source>
        <strain evidence="2 3">ZH70</strain>
    </source>
</reference>
<comment type="caution">
    <text evidence="2">The sequence shown here is derived from an EMBL/GenBank/DDBJ whole genome shotgun (WGS) entry which is preliminary data.</text>
</comment>
<evidence type="ECO:0000313" key="2">
    <source>
        <dbReference type="EMBL" id="RVZ10429.1"/>
    </source>
</evidence>
<gene>
    <name evidence="2" type="ORF">EC518_15195</name>
</gene>
<feature type="non-terminal residue" evidence="2">
    <location>
        <position position="82"/>
    </location>
</feature>
<feature type="compositionally biased region" description="Basic and acidic residues" evidence="1">
    <location>
        <begin position="1"/>
        <end position="47"/>
    </location>
</feature>
<name>A0A438VIH4_HELPX</name>
<evidence type="ECO:0000256" key="1">
    <source>
        <dbReference type="SAM" id="MobiDB-lite"/>
    </source>
</evidence>
<dbReference type="Proteomes" id="UP000289022">
    <property type="component" value="Unassembled WGS sequence"/>
</dbReference>
<feature type="non-terminal residue" evidence="2">
    <location>
        <position position="1"/>
    </location>
</feature>
<dbReference type="AlphaFoldDB" id="A0A438VIH4"/>
<sequence>NKEKTQESTEIPQDKEIQEVVTEKTQAHELEKQEIAETPQEKEKQEIAETPQELEIPQAQEKETPQEETQEIAETPQEKETP</sequence>
<proteinExistence type="predicted"/>
<accession>A0A438VIH4</accession>
<feature type="region of interest" description="Disordered" evidence="1">
    <location>
        <begin position="1"/>
        <end position="82"/>
    </location>
</feature>
<dbReference type="EMBL" id="RJGP01001643">
    <property type="protein sequence ID" value="RVZ10429.1"/>
    <property type="molecule type" value="Genomic_DNA"/>
</dbReference>
<protein>
    <submittedName>
        <fullName evidence="2">Uncharacterized protein</fullName>
    </submittedName>
</protein>